<dbReference type="EC" id="2.7.7.-" evidence="1"/>
<keyword evidence="1" id="KW-0808">Transferase</keyword>
<organism evidence="1">
    <name type="scientific">termite gut metagenome</name>
    <dbReference type="NCBI Taxonomy" id="433724"/>
    <lineage>
        <taxon>unclassified sequences</taxon>
        <taxon>metagenomes</taxon>
        <taxon>organismal metagenomes</taxon>
    </lineage>
</organism>
<reference evidence="1" key="1">
    <citation type="submission" date="2019-03" db="EMBL/GenBank/DDBJ databases">
        <title>Single cell metagenomics reveals metabolic interactions within the superorganism composed of flagellate Streblomastix strix and complex community of Bacteroidetes bacteria on its surface.</title>
        <authorList>
            <person name="Treitli S.C."/>
            <person name="Kolisko M."/>
            <person name="Husnik F."/>
            <person name="Keeling P."/>
            <person name="Hampl V."/>
        </authorList>
    </citation>
    <scope>NUCLEOTIDE SEQUENCE</scope>
    <source>
        <strain evidence="1">STM</strain>
    </source>
</reference>
<evidence type="ECO:0000313" key="1">
    <source>
        <dbReference type="EMBL" id="KAA6307963.1"/>
    </source>
</evidence>
<proteinExistence type="predicted"/>
<accession>A0A5J4PHM5</accession>
<feature type="non-terminal residue" evidence="1">
    <location>
        <position position="1"/>
    </location>
</feature>
<keyword evidence="1" id="KW-0548">Nucleotidyltransferase</keyword>
<protein>
    <submittedName>
        <fullName evidence="1">DNA primase</fullName>
        <ecNumber evidence="1">2.7.7.-</ecNumber>
    </submittedName>
</protein>
<dbReference type="GO" id="GO:0016779">
    <property type="term" value="F:nucleotidyltransferase activity"/>
    <property type="evidence" value="ECO:0007669"/>
    <property type="project" value="UniProtKB-KW"/>
</dbReference>
<gene>
    <name evidence="1" type="ORF">EZS27_040364</name>
</gene>
<dbReference type="EMBL" id="SNRY01008794">
    <property type="protein sequence ID" value="KAA6307963.1"/>
    <property type="molecule type" value="Genomic_DNA"/>
</dbReference>
<name>A0A5J4PHM5_9ZZZZ</name>
<sequence length="85" mass="10054">SKYHFKAQKPLLDEERLHELVPMLMENFKDAIVNEELKHIIHALQDPETAGDPTKCNTLMQRYKELKKIHDFMSKRLGERVVLPK</sequence>
<comment type="caution">
    <text evidence="1">The sequence shown here is derived from an EMBL/GenBank/DDBJ whole genome shotgun (WGS) entry which is preliminary data.</text>
</comment>
<dbReference type="AlphaFoldDB" id="A0A5J4PHM5"/>